<protein>
    <submittedName>
        <fullName evidence="2">ROK family transcriptional regulator</fullName>
    </submittedName>
</protein>
<comment type="caution">
    <text evidence="2">The sequence shown here is derived from an EMBL/GenBank/DDBJ whole genome shotgun (WGS) entry which is preliminary data.</text>
</comment>
<feature type="region of interest" description="Disordered" evidence="1">
    <location>
        <begin position="1"/>
        <end position="22"/>
    </location>
</feature>
<reference evidence="2 3" key="1">
    <citation type="submission" date="2020-01" db="EMBL/GenBank/DDBJ databases">
        <title>Rhizobium genotypes associated with high levels of biological nitrogen fixation by grain legumes in a temperate-maritime cropping system.</title>
        <authorList>
            <person name="Maluk M."/>
            <person name="Francesc Ferrando Molina F."/>
            <person name="Lopez Del Egido L."/>
            <person name="Lafos M."/>
            <person name="Langarica-Fuentes A."/>
            <person name="Gebre Yohannes G."/>
            <person name="Young M.W."/>
            <person name="Martin P."/>
            <person name="Gantlett R."/>
            <person name="Kenicer G."/>
            <person name="Hawes C."/>
            <person name="Begg G.S."/>
            <person name="Quilliam R.S."/>
            <person name="Squire G.R."/>
            <person name="Poole P.S."/>
            <person name="Young P.W."/>
            <person name="Iannetta P.M."/>
            <person name="James E.K."/>
        </authorList>
    </citation>
    <scope>NUCLEOTIDE SEQUENCE [LARGE SCALE GENOMIC DNA]</scope>
    <source>
        <strain evidence="2 3">JHI944</strain>
    </source>
</reference>
<organism evidence="2 3">
    <name type="scientific">Rhizobium leguminosarum</name>
    <dbReference type="NCBI Taxonomy" id="384"/>
    <lineage>
        <taxon>Bacteria</taxon>
        <taxon>Pseudomonadati</taxon>
        <taxon>Pseudomonadota</taxon>
        <taxon>Alphaproteobacteria</taxon>
        <taxon>Hyphomicrobiales</taxon>
        <taxon>Rhizobiaceae</taxon>
        <taxon>Rhizobium/Agrobacterium group</taxon>
        <taxon>Rhizobium</taxon>
    </lineage>
</organism>
<evidence type="ECO:0000256" key="1">
    <source>
        <dbReference type="SAM" id="MobiDB-lite"/>
    </source>
</evidence>
<evidence type="ECO:0000313" key="2">
    <source>
        <dbReference type="EMBL" id="NEK56159.1"/>
    </source>
</evidence>
<gene>
    <name evidence="2" type="ORF">GUK36_43850</name>
</gene>
<dbReference type="Proteomes" id="UP000471409">
    <property type="component" value="Unassembled WGS sequence"/>
</dbReference>
<accession>A0A6P0DT48</accession>
<feature type="non-terminal residue" evidence="2">
    <location>
        <position position="61"/>
    </location>
</feature>
<dbReference type="EMBL" id="WXXP01001270">
    <property type="protein sequence ID" value="NEK56159.1"/>
    <property type="molecule type" value="Genomic_DNA"/>
</dbReference>
<dbReference type="Gene3D" id="1.10.10.10">
    <property type="entry name" value="Winged helix-like DNA-binding domain superfamily/Winged helix DNA-binding domain"/>
    <property type="match status" value="1"/>
</dbReference>
<dbReference type="InterPro" id="IPR036388">
    <property type="entry name" value="WH-like_DNA-bd_sf"/>
</dbReference>
<name>A0A6P0DT48_RHILE</name>
<sequence length="61" mass="6969">MRYLRSGPRRLQTQDMGAPRAKMVGLRSGEIADRNIRVILEAIRRHGPLTRMELGRHCGLT</sequence>
<evidence type="ECO:0000313" key="3">
    <source>
        <dbReference type="Proteomes" id="UP000471409"/>
    </source>
</evidence>
<dbReference type="AlphaFoldDB" id="A0A6P0DT48"/>
<proteinExistence type="predicted"/>